<comment type="caution">
    <text evidence="1">The sequence shown here is derived from an EMBL/GenBank/DDBJ whole genome shotgun (WGS) entry which is preliminary data.</text>
</comment>
<dbReference type="RefSeq" id="WP_016105347.1">
    <property type="nucleotide sequence ID" value="NZ_KB976798.1"/>
</dbReference>
<protein>
    <submittedName>
        <fullName evidence="1">Uncharacterized protein</fullName>
    </submittedName>
</protein>
<sequence>MKFDFTELERALPKDDYDHFIREFSSELQQSVINILKNENNILSPLAVGTQQMPFKSNIFKTRFKSMVFEKIDNDTIKVSL</sequence>
<organism evidence="1 2">
    <name type="scientific">Bacillus cereus VD118</name>
    <dbReference type="NCBI Taxonomy" id="1053231"/>
    <lineage>
        <taxon>Bacteria</taxon>
        <taxon>Bacillati</taxon>
        <taxon>Bacillota</taxon>
        <taxon>Bacilli</taxon>
        <taxon>Bacillales</taxon>
        <taxon>Bacillaceae</taxon>
        <taxon>Bacillus</taxon>
        <taxon>Bacillus cereus group</taxon>
    </lineage>
</organism>
<gene>
    <name evidence="1" type="ORF">IIQ_01999</name>
</gene>
<dbReference type="Proteomes" id="UP000014019">
    <property type="component" value="Unassembled WGS sequence"/>
</dbReference>
<accession>R8QC96</accession>
<proteinExistence type="predicted"/>
<dbReference type="EMBL" id="AHEZ01000047">
    <property type="protein sequence ID" value="EOP68746.1"/>
    <property type="molecule type" value="Genomic_DNA"/>
</dbReference>
<evidence type="ECO:0000313" key="2">
    <source>
        <dbReference type="Proteomes" id="UP000014019"/>
    </source>
</evidence>
<dbReference type="HOGENOM" id="CLU_2582251_0_0_9"/>
<dbReference type="AlphaFoldDB" id="R8QC96"/>
<reference evidence="1 2" key="1">
    <citation type="submission" date="2012-12" db="EMBL/GenBank/DDBJ databases">
        <title>The Genome Sequence of Bacillus cereus VD118.</title>
        <authorList>
            <consortium name="The Broad Institute Genome Sequencing Platform"/>
            <consortium name="The Broad Institute Genome Sequencing Center for Infectious Disease"/>
            <person name="Feldgarden M."/>
            <person name="Van der Auwera G.A."/>
            <person name="Mahillon J."/>
            <person name="Duprez V."/>
            <person name="Timmery S."/>
            <person name="Mattelet C."/>
            <person name="Dierick K."/>
            <person name="Sun M."/>
            <person name="Yu Z."/>
            <person name="Zhu L."/>
            <person name="Hu X."/>
            <person name="Shank E.B."/>
            <person name="Swiecicka I."/>
            <person name="Hansen B.M."/>
            <person name="Andrup L."/>
            <person name="Walker B."/>
            <person name="Young S.K."/>
            <person name="Zeng Q."/>
            <person name="Gargeya S."/>
            <person name="Fitzgerald M."/>
            <person name="Haas B."/>
            <person name="Abouelleil A."/>
            <person name="Alvarado L."/>
            <person name="Arachchi H.M."/>
            <person name="Berlin A.M."/>
            <person name="Chapman S.B."/>
            <person name="Dewar J."/>
            <person name="Goldberg J."/>
            <person name="Griggs A."/>
            <person name="Gujja S."/>
            <person name="Hansen M."/>
            <person name="Howarth C."/>
            <person name="Imamovic A."/>
            <person name="Larimer J."/>
            <person name="McCowan C."/>
            <person name="Murphy C."/>
            <person name="Neiman D."/>
            <person name="Pearson M."/>
            <person name="Priest M."/>
            <person name="Roberts A."/>
            <person name="Saif S."/>
            <person name="Shea T."/>
            <person name="Sisk P."/>
            <person name="Sykes S."/>
            <person name="Wortman J."/>
            <person name="Nusbaum C."/>
            <person name="Birren B."/>
        </authorList>
    </citation>
    <scope>NUCLEOTIDE SEQUENCE [LARGE SCALE GENOMIC DNA]</scope>
    <source>
        <strain evidence="1 2">VD118</strain>
    </source>
</reference>
<name>R8QC96_BACCE</name>
<evidence type="ECO:0000313" key="1">
    <source>
        <dbReference type="EMBL" id="EOP68746.1"/>
    </source>
</evidence>
<dbReference type="PATRIC" id="fig|1053231.3.peg.3242"/>